<feature type="binding site" description="axial binding residue" evidence="2">
    <location>
        <position position="379"/>
    </location>
    <ligand>
        <name>heme b</name>
        <dbReference type="ChEBI" id="CHEBI:60344"/>
    </ligand>
    <ligandPart>
        <name>Fe</name>
        <dbReference type="ChEBI" id="CHEBI:18248"/>
    </ligandPart>
</feature>
<sequence length="624" mass="70773">MLFGYLFILYQCTRLSHGLVYDSVTGNPASDSLIAFYQEKGVLASCTVDVKPCVESERRRVDGTCNSLKYPVSGAHSVPRARLLPAVFYNGSYPRRSVSGKELTPPRLTRTSMLRQGKSIHPELTHLVPGFGIFMFSDVGSAHDTVNMVTRRTNCCEKEHMNDYGCTPNIIPDDDPVLRYTNIRCMNSTRPMTFQEFLCTNNSVPIPYATGTPSRDFSQIYNPQNLGSDVIRTKSGGLLVTEVEDGKTWPAGGPLTACPLNQPGETRCFRYYANTLLPASIFIVYFVRFHNYIAKELAAINPGWDDDTLFYTAREINIAASQQIYIYEWHLALQGEDNLKDAGILSKSWINPDGFKDEYDESKVPSITMEYTYAIRWFHLMQESSLKMYDETGNYLREEPMFNYTFRPGFLTKNNNINYATQGLFRQASRAADHSVSFGVSEQGLPIVQAALDITTGDVSKGRYLGMPPYVDYVQLFTNIKITSFQDLTKRWRITNEQVLLLQEIYEDVRDIDLIVGLWAEEPMKYGRIPATLASILNDDILRNRKGDRHLYENSKRPNAMTRDQLKEIRKVLISTVFCVVGDGVTEIQKNAFLTISPENPIVSCSKIPKINFNAWYDKNAQKA</sequence>
<keyword evidence="1" id="KW-0575">Peroxidase</keyword>
<dbReference type="GO" id="GO:0020037">
    <property type="term" value="F:heme binding"/>
    <property type="evidence" value="ECO:0007669"/>
    <property type="project" value="InterPro"/>
</dbReference>
<accession>A0A9P0C5K5</accession>
<dbReference type="SUPFAM" id="SSF48113">
    <property type="entry name" value="Heme-dependent peroxidases"/>
    <property type="match status" value="1"/>
</dbReference>
<evidence type="ECO:0008006" key="6">
    <source>
        <dbReference type="Google" id="ProtNLM"/>
    </source>
</evidence>
<dbReference type="InterPro" id="IPR037120">
    <property type="entry name" value="Haem_peroxidase_sf_animal"/>
</dbReference>
<dbReference type="PANTHER" id="PTHR11475">
    <property type="entry name" value="OXIDASE/PEROXIDASE"/>
    <property type="match status" value="1"/>
</dbReference>
<protein>
    <recommendedName>
        <fullName evidence="6">Peroxidase</fullName>
    </recommendedName>
</protein>
<feature type="chain" id="PRO_5040334222" description="Peroxidase" evidence="3">
    <location>
        <begin position="19"/>
        <end position="624"/>
    </location>
</feature>
<dbReference type="Proteomes" id="UP001154114">
    <property type="component" value="Chromosome 8"/>
</dbReference>
<dbReference type="GO" id="GO:0046872">
    <property type="term" value="F:metal ion binding"/>
    <property type="evidence" value="ECO:0007669"/>
    <property type="project" value="UniProtKB-KW"/>
</dbReference>
<dbReference type="InterPro" id="IPR019791">
    <property type="entry name" value="Haem_peroxidase_animal"/>
</dbReference>
<feature type="signal peptide" evidence="3">
    <location>
        <begin position="1"/>
        <end position="18"/>
    </location>
</feature>
<evidence type="ECO:0000256" key="1">
    <source>
        <dbReference type="ARBA" id="ARBA00022559"/>
    </source>
</evidence>
<evidence type="ECO:0000256" key="2">
    <source>
        <dbReference type="PIRSR" id="PIRSR619791-2"/>
    </source>
</evidence>
<proteinExistence type="predicted"/>
<dbReference type="PRINTS" id="PR00457">
    <property type="entry name" value="ANPEROXIDASE"/>
</dbReference>
<dbReference type="PANTHER" id="PTHR11475:SF125">
    <property type="entry name" value="GH11385P"/>
    <property type="match status" value="1"/>
</dbReference>
<evidence type="ECO:0000313" key="5">
    <source>
        <dbReference type="Proteomes" id="UP001154114"/>
    </source>
</evidence>
<keyword evidence="2" id="KW-0408">Iron</keyword>
<keyword evidence="5" id="KW-1185">Reference proteome</keyword>
<name>A0A9P0C5K5_CHRIL</name>
<dbReference type="GO" id="GO:0004601">
    <property type="term" value="F:peroxidase activity"/>
    <property type="evidence" value="ECO:0007669"/>
    <property type="project" value="UniProtKB-KW"/>
</dbReference>
<keyword evidence="3" id="KW-0732">Signal</keyword>
<dbReference type="Pfam" id="PF03098">
    <property type="entry name" value="An_peroxidase"/>
    <property type="match status" value="1"/>
</dbReference>
<gene>
    <name evidence="4" type="ORF">CINC_LOCUS12346</name>
</gene>
<evidence type="ECO:0000256" key="3">
    <source>
        <dbReference type="SAM" id="SignalP"/>
    </source>
</evidence>
<reference evidence="4" key="1">
    <citation type="submission" date="2021-12" db="EMBL/GenBank/DDBJ databases">
        <authorList>
            <person name="King R."/>
        </authorList>
    </citation>
    <scope>NUCLEOTIDE SEQUENCE</scope>
</reference>
<dbReference type="Gene3D" id="1.10.640.10">
    <property type="entry name" value="Haem peroxidase domain superfamily, animal type"/>
    <property type="match status" value="1"/>
</dbReference>
<organism evidence="4 5">
    <name type="scientific">Chrysodeixis includens</name>
    <name type="common">Soybean looper</name>
    <name type="synonym">Pseudoplusia includens</name>
    <dbReference type="NCBI Taxonomy" id="689277"/>
    <lineage>
        <taxon>Eukaryota</taxon>
        <taxon>Metazoa</taxon>
        <taxon>Ecdysozoa</taxon>
        <taxon>Arthropoda</taxon>
        <taxon>Hexapoda</taxon>
        <taxon>Insecta</taxon>
        <taxon>Pterygota</taxon>
        <taxon>Neoptera</taxon>
        <taxon>Endopterygota</taxon>
        <taxon>Lepidoptera</taxon>
        <taxon>Glossata</taxon>
        <taxon>Ditrysia</taxon>
        <taxon>Noctuoidea</taxon>
        <taxon>Noctuidae</taxon>
        <taxon>Plusiinae</taxon>
        <taxon>Chrysodeixis</taxon>
    </lineage>
</organism>
<dbReference type="InterPro" id="IPR010255">
    <property type="entry name" value="Haem_peroxidase_sf"/>
</dbReference>
<dbReference type="EMBL" id="LR824011">
    <property type="protein sequence ID" value="CAH0626859.1"/>
    <property type="molecule type" value="Genomic_DNA"/>
</dbReference>
<evidence type="ECO:0000313" key="4">
    <source>
        <dbReference type="EMBL" id="CAH0626859.1"/>
    </source>
</evidence>
<keyword evidence="2" id="KW-0479">Metal-binding</keyword>
<keyword evidence="2" id="KW-0349">Heme</keyword>
<dbReference type="PROSITE" id="PS50292">
    <property type="entry name" value="PEROXIDASE_3"/>
    <property type="match status" value="1"/>
</dbReference>
<dbReference type="AlphaFoldDB" id="A0A9P0C5K5"/>
<dbReference type="GO" id="GO:0006979">
    <property type="term" value="P:response to oxidative stress"/>
    <property type="evidence" value="ECO:0007669"/>
    <property type="project" value="InterPro"/>
</dbReference>
<dbReference type="OrthoDB" id="823504at2759"/>
<keyword evidence="1" id="KW-0560">Oxidoreductase</keyword>